<proteinExistence type="predicted"/>
<protein>
    <submittedName>
        <fullName evidence="2">Uncharacterized protein</fullName>
    </submittedName>
</protein>
<gene>
    <name evidence="2" type="ORF">MM415A00437_0004</name>
    <name evidence="1" type="ORF">MM415B00921_0015</name>
</gene>
<sequence>MGERLSQNIKERIQQLHAQHPEMTTKEITLKVNSEFTAAIKENTVYYQMNYAGKKSVKGPAKVKKMEKDTSSTMGTDAIVENIYVLLKELQAAYASTFLKIRGELLVMVAKARGNHDEN</sequence>
<dbReference type="EMBL" id="MT141445">
    <property type="protein sequence ID" value="QJA61562.1"/>
    <property type="molecule type" value="Genomic_DNA"/>
</dbReference>
<reference evidence="2" key="1">
    <citation type="submission" date="2020-03" db="EMBL/GenBank/DDBJ databases">
        <title>The deep terrestrial virosphere.</title>
        <authorList>
            <person name="Holmfeldt K."/>
            <person name="Nilsson E."/>
            <person name="Simone D."/>
            <person name="Lopez-Fernandez M."/>
            <person name="Wu X."/>
            <person name="de Brujin I."/>
            <person name="Lundin D."/>
            <person name="Andersson A."/>
            <person name="Bertilsson S."/>
            <person name="Dopson M."/>
        </authorList>
    </citation>
    <scope>NUCLEOTIDE SEQUENCE</scope>
    <source>
        <strain evidence="2">MM415A00437</strain>
        <strain evidence="1">MM415B00921</strain>
    </source>
</reference>
<dbReference type="EMBL" id="MT142481">
    <property type="protein sequence ID" value="QJA82157.1"/>
    <property type="molecule type" value="Genomic_DNA"/>
</dbReference>
<name>A0A6M3KJF3_9ZZZZ</name>
<dbReference type="AlphaFoldDB" id="A0A6M3KJF3"/>
<accession>A0A6M3KJF3</accession>
<evidence type="ECO:0000313" key="1">
    <source>
        <dbReference type="EMBL" id="QJA61562.1"/>
    </source>
</evidence>
<organism evidence="2">
    <name type="scientific">viral metagenome</name>
    <dbReference type="NCBI Taxonomy" id="1070528"/>
    <lineage>
        <taxon>unclassified sequences</taxon>
        <taxon>metagenomes</taxon>
        <taxon>organismal metagenomes</taxon>
    </lineage>
</organism>
<evidence type="ECO:0000313" key="2">
    <source>
        <dbReference type="EMBL" id="QJA82157.1"/>
    </source>
</evidence>